<dbReference type="GO" id="GO:1990837">
    <property type="term" value="F:sequence-specific double-stranded DNA binding"/>
    <property type="evidence" value="ECO:0007669"/>
    <property type="project" value="TreeGrafter"/>
</dbReference>
<dbReference type="EMBL" id="JASPKY010000036">
    <property type="protein sequence ID" value="KAK9746857.1"/>
    <property type="molecule type" value="Genomic_DNA"/>
</dbReference>
<proteinExistence type="predicted"/>
<dbReference type="GO" id="GO:0000981">
    <property type="term" value="F:DNA-binding transcription factor activity, RNA polymerase II-specific"/>
    <property type="evidence" value="ECO:0007669"/>
    <property type="project" value="TreeGrafter"/>
</dbReference>
<gene>
    <name evidence="5" type="ORF">QE152_g5811</name>
</gene>
<evidence type="ECO:0000313" key="6">
    <source>
        <dbReference type="Proteomes" id="UP001458880"/>
    </source>
</evidence>
<dbReference type="PANTHER" id="PTHR24336:SF8">
    <property type="entry name" value="LADYBIRD EARLY-RELATED"/>
    <property type="match status" value="1"/>
</dbReference>
<accession>A0AAW1MJ59</accession>
<dbReference type="AlphaFoldDB" id="A0AAW1MJ59"/>
<keyword evidence="6" id="KW-1185">Reference proteome</keyword>
<protein>
    <recommendedName>
        <fullName evidence="7">Homeobox domain-containing protein</fullName>
    </recommendedName>
</protein>
<evidence type="ECO:0000256" key="2">
    <source>
        <dbReference type="ARBA" id="ARBA00023125"/>
    </source>
</evidence>
<evidence type="ECO:0000256" key="1">
    <source>
        <dbReference type="ARBA" id="ARBA00004123"/>
    </source>
</evidence>
<dbReference type="Proteomes" id="UP001458880">
    <property type="component" value="Unassembled WGS sequence"/>
</dbReference>
<sequence>MEEWTKMLADNKIFSRTETGYGGVDQDAGRQQDFFGECPKSRVAEERKILNSLYQPSNLRIRKTIPLLEGRDRFEVLTNAQVITWFQNRLAQLKRDMEEWTKMLADNKIFSENVQNLELLKKEKSRTAFTNHQIFELEKRFELLKKEKSRTAFTNHQIFELEKRFLY</sequence>
<reference evidence="5 6" key="1">
    <citation type="journal article" date="2024" name="BMC Genomics">
        <title>De novo assembly and annotation of Popillia japonica's genome with initial clues to its potential as an invasive pest.</title>
        <authorList>
            <person name="Cucini C."/>
            <person name="Boschi S."/>
            <person name="Funari R."/>
            <person name="Cardaioli E."/>
            <person name="Iannotti N."/>
            <person name="Marturano G."/>
            <person name="Paoli F."/>
            <person name="Bruttini M."/>
            <person name="Carapelli A."/>
            <person name="Frati F."/>
            <person name="Nardi F."/>
        </authorList>
    </citation>
    <scope>NUCLEOTIDE SEQUENCE [LARGE SCALE GENOMIC DNA]</scope>
    <source>
        <strain evidence="5">DMR45628</strain>
    </source>
</reference>
<organism evidence="5 6">
    <name type="scientific">Popillia japonica</name>
    <name type="common">Japanese beetle</name>
    <dbReference type="NCBI Taxonomy" id="7064"/>
    <lineage>
        <taxon>Eukaryota</taxon>
        <taxon>Metazoa</taxon>
        <taxon>Ecdysozoa</taxon>
        <taxon>Arthropoda</taxon>
        <taxon>Hexapoda</taxon>
        <taxon>Insecta</taxon>
        <taxon>Pterygota</taxon>
        <taxon>Neoptera</taxon>
        <taxon>Endopterygota</taxon>
        <taxon>Coleoptera</taxon>
        <taxon>Polyphaga</taxon>
        <taxon>Scarabaeiformia</taxon>
        <taxon>Scarabaeidae</taxon>
        <taxon>Rutelinae</taxon>
        <taxon>Popillia</taxon>
    </lineage>
</organism>
<evidence type="ECO:0000256" key="4">
    <source>
        <dbReference type="ARBA" id="ARBA00023242"/>
    </source>
</evidence>
<dbReference type="PANTHER" id="PTHR24336">
    <property type="entry name" value="TRANSCRIPTION FACTOR LBX"/>
    <property type="match status" value="1"/>
</dbReference>
<keyword evidence="3" id="KW-0371">Homeobox</keyword>
<dbReference type="InterPro" id="IPR009057">
    <property type="entry name" value="Homeodomain-like_sf"/>
</dbReference>
<evidence type="ECO:0008006" key="7">
    <source>
        <dbReference type="Google" id="ProtNLM"/>
    </source>
</evidence>
<dbReference type="SUPFAM" id="SSF46689">
    <property type="entry name" value="Homeodomain-like"/>
    <property type="match status" value="1"/>
</dbReference>
<dbReference type="InterPro" id="IPR051892">
    <property type="entry name" value="LBX_TF"/>
</dbReference>
<evidence type="ECO:0000313" key="5">
    <source>
        <dbReference type="EMBL" id="KAK9746857.1"/>
    </source>
</evidence>
<dbReference type="GO" id="GO:0005634">
    <property type="term" value="C:nucleus"/>
    <property type="evidence" value="ECO:0007669"/>
    <property type="project" value="UniProtKB-SubCell"/>
</dbReference>
<comment type="subcellular location">
    <subcellularLocation>
        <location evidence="1">Nucleus</location>
    </subcellularLocation>
</comment>
<keyword evidence="2" id="KW-0238">DNA-binding</keyword>
<comment type="caution">
    <text evidence="5">The sequence shown here is derived from an EMBL/GenBank/DDBJ whole genome shotgun (WGS) entry which is preliminary data.</text>
</comment>
<keyword evidence="4" id="KW-0539">Nucleus</keyword>
<evidence type="ECO:0000256" key="3">
    <source>
        <dbReference type="ARBA" id="ARBA00023155"/>
    </source>
</evidence>
<name>A0AAW1MJ59_POPJA</name>